<dbReference type="InterPro" id="IPR050951">
    <property type="entry name" value="Retrovirus_Pol_polyprotein"/>
</dbReference>
<proteinExistence type="predicted"/>
<feature type="domain" description="Integrase zinc-binding" evidence="2">
    <location>
        <begin position="110"/>
        <end position="164"/>
    </location>
</feature>
<evidence type="ECO:0000313" key="4">
    <source>
        <dbReference type="Proteomes" id="UP001159363"/>
    </source>
</evidence>
<accession>A0ABQ9HSJ9</accession>
<dbReference type="PANTHER" id="PTHR37984">
    <property type="entry name" value="PROTEIN CBG26694"/>
    <property type="match status" value="1"/>
</dbReference>
<evidence type="ECO:0000256" key="1">
    <source>
        <dbReference type="ARBA" id="ARBA00012493"/>
    </source>
</evidence>
<dbReference type="Proteomes" id="UP001159363">
    <property type="component" value="Chromosome X"/>
</dbReference>
<evidence type="ECO:0000313" key="3">
    <source>
        <dbReference type="EMBL" id="KAJ8887355.1"/>
    </source>
</evidence>
<dbReference type="Pfam" id="PF17921">
    <property type="entry name" value="Integrase_H2C2"/>
    <property type="match status" value="1"/>
</dbReference>
<keyword evidence="4" id="KW-1185">Reference proteome</keyword>
<organism evidence="3 4">
    <name type="scientific">Dryococelus australis</name>
    <dbReference type="NCBI Taxonomy" id="614101"/>
    <lineage>
        <taxon>Eukaryota</taxon>
        <taxon>Metazoa</taxon>
        <taxon>Ecdysozoa</taxon>
        <taxon>Arthropoda</taxon>
        <taxon>Hexapoda</taxon>
        <taxon>Insecta</taxon>
        <taxon>Pterygota</taxon>
        <taxon>Neoptera</taxon>
        <taxon>Polyneoptera</taxon>
        <taxon>Phasmatodea</taxon>
        <taxon>Verophasmatodea</taxon>
        <taxon>Anareolatae</taxon>
        <taxon>Phasmatidae</taxon>
        <taxon>Eurycanthinae</taxon>
        <taxon>Dryococelus</taxon>
    </lineage>
</organism>
<sequence length="197" mass="22179">MWLGSSFYIPDTLSWYPAEAADEKDDLKISEIEVFESQFMAEFRASDTRIQEVLQAQMADTTCKKLKKLVQKGWPWKPSAAPVSCRAFWSVQGELSIIRGLLMKGTTLVIPTALRKGILTRIHIGHMGTKKCIERARATVWWPGITNDIKTCIFSCETCLKEKTNIPEPLIPSPLSQAPLEVVGTDLAERKGKHYII</sequence>
<evidence type="ECO:0000259" key="2">
    <source>
        <dbReference type="Pfam" id="PF17921"/>
    </source>
</evidence>
<dbReference type="EMBL" id="JARBHB010000004">
    <property type="protein sequence ID" value="KAJ8887355.1"/>
    <property type="molecule type" value="Genomic_DNA"/>
</dbReference>
<protein>
    <recommendedName>
        <fullName evidence="1">RNA-directed DNA polymerase</fullName>
        <ecNumber evidence="1">2.7.7.49</ecNumber>
    </recommendedName>
</protein>
<dbReference type="PANTHER" id="PTHR37984:SF5">
    <property type="entry name" value="PROTEIN NYNRIN-LIKE"/>
    <property type="match status" value="1"/>
</dbReference>
<gene>
    <name evidence="3" type="ORF">PR048_013570</name>
</gene>
<reference evidence="3 4" key="1">
    <citation type="submission" date="2023-02" db="EMBL/GenBank/DDBJ databases">
        <title>LHISI_Scaffold_Assembly.</title>
        <authorList>
            <person name="Stuart O.P."/>
            <person name="Cleave R."/>
            <person name="Magrath M.J.L."/>
            <person name="Mikheyev A.S."/>
        </authorList>
    </citation>
    <scope>NUCLEOTIDE SEQUENCE [LARGE SCALE GENOMIC DNA]</scope>
    <source>
        <strain evidence="3">Daus_M_001</strain>
        <tissue evidence="3">Leg muscle</tissue>
    </source>
</reference>
<dbReference type="EC" id="2.7.7.49" evidence="1"/>
<comment type="caution">
    <text evidence="3">The sequence shown here is derived from an EMBL/GenBank/DDBJ whole genome shotgun (WGS) entry which is preliminary data.</text>
</comment>
<dbReference type="InterPro" id="IPR041588">
    <property type="entry name" value="Integrase_H2C2"/>
</dbReference>
<dbReference type="Gene3D" id="1.10.340.70">
    <property type="match status" value="1"/>
</dbReference>
<name>A0ABQ9HSJ9_9NEOP</name>